<dbReference type="PANTHER" id="PTHR47041">
    <property type="entry name" value="SEC14 CYTOSOLIC FACTOR FAMILY PROTEIN / PHOSPHOGLYCERIDE TRANSFER FAMILY PROTEIN"/>
    <property type="match status" value="1"/>
</dbReference>
<feature type="compositionally biased region" description="Basic and acidic residues" evidence="1">
    <location>
        <begin position="53"/>
        <end position="93"/>
    </location>
</feature>
<accession>A0AAW1QBT4</accession>
<keyword evidence="4" id="KW-1185">Reference proteome</keyword>
<dbReference type="AlphaFoldDB" id="A0AAW1QBT4"/>
<reference evidence="3 4" key="1">
    <citation type="journal article" date="2024" name="Nat. Commun.">
        <title>Phylogenomics reveals the evolutionary origins of lichenization in chlorophyte algae.</title>
        <authorList>
            <person name="Puginier C."/>
            <person name="Libourel C."/>
            <person name="Otte J."/>
            <person name="Skaloud P."/>
            <person name="Haon M."/>
            <person name="Grisel S."/>
            <person name="Petersen M."/>
            <person name="Berrin J.G."/>
            <person name="Delaux P.M."/>
            <person name="Dal Grande F."/>
            <person name="Keller J."/>
        </authorList>
    </citation>
    <scope>NUCLEOTIDE SEQUENCE [LARGE SCALE GENOMIC DNA]</scope>
    <source>
        <strain evidence="3 4">SAG 2043</strain>
    </source>
</reference>
<dbReference type="Gene3D" id="3.40.525.10">
    <property type="entry name" value="CRAL-TRIO lipid binding domain"/>
    <property type="match status" value="1"/>
</dbReference>
<dbReference type="InterPro" id="IPR036865">
    <property type="entry name" value="CRAL-TRIO_dom_sf"/>
</dbReference>
<evidence type="ECO:0000313" key="3">
    <source>
        <dbReference type="EMBL" id="KAK9818202.1"/>
    </source>
</evidence>
<name>A0AAW1QBT4_9CHLO</name>
<feature type="region of interest" description="Disordered" evidence="1">
    <location>
        <begin position="667"/>
        <end position="734"/>
    </location>
</feature>
<evidence type="ECO:0000256" key="1">
    <source>
        <dbReference type="SAM" id="MobiDB-lite"/>
    </source>
</evidence>
<feature type="region of interest" description="Disordered" evidence="1">
    <location>
        <begin position="38"/>
        <end position="209"/>
    </location>
</feature>
<evidence type="ECO:0000259" key="2">
    <source>
        <dbReference type="PROSITE" id="PS50191"/>
    </source>
</evidence>
<dbReference type="PROSITE" id="PS50191">
    <property type="entry name" value="CRAL_TRIO"/>
    <property type="match status" value="1"/>
</dbReference>
<dbReference type="CDD" id="cd00170">
    <property type="entry name" value="SEC14"/>
    <property type="match status" value="1"/>
</dbReference>
<dbReference type="Pfam" id="PF00650">
    <property type="entry name" value="CRAL_TRIO"/>
    <property type="match status" value="1"/>
</dbReference>
<dbReference type="PANTHER" id="PTHR47041:SF5">
    <property type="entry name" value="SEC14 CYTOSOLIC FACTOR FAMILY PROTEIN"/>
    <property type="match status" value="1"/>
</dbReference>
<proteinExistence type="predicted"/>
<gene>
    <name evidence="3" type="ORF">WJX72_008762</name>
</gene>
<feature type="compositionally biased region" description="Basic and acidic residues" evidence="1">
    <location>
        <begin position="131"/>
        <end position="141"/>
    </location>
</feature>
<dbReference type="EMBL" id="JALJOR010000004">
    <property type="protein sequence ID" value="KAK9818202.1"/>
    <property type="molecule type" value="Genomic_DNA"/>
</dbReference>
<dbReference type="InterPro" id="IPR001251">
    <property type="entry name" value="CRAL-TRIO_dom"/>
</dbReference>
<sequence>MECKDVLRFELASEHRRKGAAGTAGRLFWPHAGQFGCMSLGFLGGKPKAPAEANKDSKDAGDKHRDKDRDKEKEHSKAGEKDREKGKSGHADSGKQPPHKGQQGKETEKEPKPEKEHKAANLMDALASMKAAEKQNSEAKAEASAQAHADSSRSDNDDVGPSEARIVAYSDSDDEEPQFMRIRRKERTASDSDDEKQGPSASSANDDKPSIFSKRWWTVGRVKMARPAGAGEDGAALSMGSTGIRGVRCMLQTRGAEQMGRMRDGLTWEFLLRLIVLAIFHRLRPKATEMFEIFTLAIPVPAALAKFLRIPVASISVPWRLEAAVAQISAFQGPVLTLQALKWLNRHRPRRRTKRLAFAARESVMLQAEQRDLDRLNRQISRPPTTMADWAGVYALEMGEMRRSLAAEKVRLPGNRFDNTNAEMMRFAQACGLMEAKTAPEKKVAIEAATQRVLSTLDWIHTQQQNGTLLPKSELRRWEHIVRWQGHDAQGRPIMVVRIAKACTECRGSRVQEVANAVISQVTLAIRELLSNEGEGPEQLNLAIRELLSNEGEGPEKVVVVMDAREATTYQFTRHCTLFRDMAQTLNQHFPARLHQLHLVELPLLVQKSLGLVLNIVHPTTRAKIRGCKLDDPLLPLAPSKLELQYEPGSPDVRRAAAVARNLERKSCPPELNLPSPRIRRRVRVPDDAQDGTTPRRRARSSSRTPRKGGTPGSSNADVAGSMAGPLGTPRGGSASTAWNGAAGSAMATALLALTCMAALLQRMLATDWAADWTAAGT</sequence>
<feature type="domain" description="CRAL-TRIO" evidence="2">
    <location>
        <begin position="471"/>
        <end position="656"/>
    </location>
</feature>
<organism evidence="3 4">
    <name type="scientific">[Myrmecia] bisecta</name>
    <dbReference type="NCBI Taxonomy" id="41462"/>
    <lineage>
        <taxon>Eukaryota</taxon>
        <taxon>Viridiplantae</taxon>
        <taxon>Chlorophyta</taxon>
        <taxon>core chlorophytes</taxon>
        <taxon>Trebouxiophyceae</taxon>
        <taxon>Trebouxiales</taxon>
        <taxon>Trebouxiaceae</taxon>
        <taxon>Myrmecia</taxon>
    </lineage>
</organism>
<feature type="compositionally biased region" description="Basic and acidic residues" evidence="1">
    <location>
        <begin position="103"/>
        <end position="119"/>
    </location>
</feature>
<comment type="caution">
    <text evidence="3">The sequence shown here is derived from an EMBL/GenBank/DDBJ whole genome shotgun (WGS) entry which is preliminary data.</text>
</comment>
<evidence type="ECO:0000313" key="4">
    <source>
        <dbReference type="Proteomes" id="UP001489004"/>
    </source>
</evidence>
<dbReference type="Proteomes" id="UP001489004">
    <property type="component" value="Unassembled WGS sequence"/>
</dbReference>
<feature type="compositionally biased region" description="Basic residues" evidence="1">
    <location>
        <begin position="695"/>
        <end position="707"/>
    </location>
</feature>
<protein>
    <recommendedName>
        <fullName evidence="2">CRAL-TRIO domain-containing protein</fullName>
    </recommendedName>
</protein>
<dbReference type="SUPFAM" id="SSF52087">
    <property type="entry name" value="CRAL/TRIO domain"/>
    <property type="match status" value="1"/>
</dbReference>